<keyword evidence="2" id="KW-1185">Reference proteome</keyword>
<dbReference type="PROSITE" id="PS51257">
    <property type="entry name" value="PROKAR_LIPOPROTEIN"/>
    <property type="match status" value="1"/>
</dbReference>
<evidence type="ECO:0008006" key="3">
    <source>
        <dbReference type="Google" id="ProtNLM"/>
    </source>
</evidence>
<dbReference type="Proteomes" id="UP000823775">
    <property type="component" value="Unassembled WGS sequence"/>
</dbReference>
<comment type="caution">
    <text evidence="1">The sequence shown here is derived from an EMBL/GenBank/DDBJ whole genome shotgun (WGS) entry which is preliminary data.</text>
</comment>
<dbReference type="PANTHER" id="PTHR47926">
    <property type="entry name" value="PENTATRICOPEPTIDE REPEAT-CONTAINING PROTEIN"/>
    <property type="match status" value="1"/>
</dbReference>
<dbReference type="InterPro" id="IPR011990">
    <property type="entry name" value="TPR-like_helical_dom_sf"/>
</dbReference>
<accession>A0ABS8SPK0</accession>
<evidence type="ECO:0000313" key="1">
    <source>
        <dbReference type="EMBL" id="MCD7460738.1"/>
    </source>
</evidence>
<sequence length="126" mass="14222">MQNARVSPDGITFLGLLYACNHRFFHSMKENYRIVPGVKHYGCMLDLLARAGLLTDAFKFLMELPISPTVLLWRTLLAACSIHGNADLGKLVLERIFELAKSHSGDYVIISNMRVRAGKWLEINES</sequence>
<protein>
    <recommendedName>
        <fullName evidence="3">Pentatricopeptide repeat-containing protein</fullName>
    </recommendedName>
</protein>
<name>A0ABS8SPK0_DATST</name>
<dbReference type="PANTHER" id="PTHR47926:SF488">
    <property type="entry name" value="DYW DOMAIN-CONTAINING PROTEIN"/>
    <property type="match status" value="1"/>
</dbReference>
<dbReference type="Gene3D" id="1.25.40.10">
    <property type="entry name" value="Tetratricopeptide repeat domain"/>
    <property type="match status" value="1"/>
</dbReference>
<evidence type="ECO:0000313" key="2">
    <source>
        <dbReference type="Proteomes" id="UP000823775"/>
    </source>
</evidence>
<dbReference type="EMBL" id="JACEIK010000675">
    <property type="protein sequence ID" value="MCD7460738.1"/>
    <property type="molecule type" value="Genomic_DNA"/>
</dbReference>
<dbReference type="InterPro" id="IPR046960">
    <property type="entry name" value="PPR_At4g14850-like_plant"/>
</dbReference>
<proteinExistence type="predicted"/>
<organism evidence="1 2">
    <name type="scientific">Datura stramonium</name>
    <name type="common">Jimsonweed</name>
    <name type="synonym">Common thornapple</name>
    <dbReference type="NCBI Taxonomy" id="4076"/>
    <lineage>
        <taxon>Eukaryota</taxon>
        <taxon>Viridiplantae</taxon>
        <taxon>Streptophyta</taxon>
        <taxon>Embryophyta</taxon>
        <taxon>Tracheophyta</taxon>
        <taxon>Spermatophyta</taxon>
        <taxon>Magnoliopsida</taxon>
        <taxon>eudicotyledons</taxon>
        <taxon>Gunneridae</taxon>
        <taxon>Pentapetalae</taxon>
        <taxon>asterids</taxon>
        <taxon>lamiids</taxon>
        <taxon>Solanales</taxon>
        <taxon>Solanaceae</taxon>
        <taxon>Solanoideae</taxon>
        <taxon>Datureae</taxon>
        <taxon>Datura</taxon>
    </lineage>
</organism>
<reference evidence="1 2" key="1">
    <citation type="journal article" date="2021" name="BMC Genomics">
        <title>Datura genome reveals duplications of psychoactive alkaloid biosynthetic genes and high mutation rate following tissue culture.</title>
        <authorList>
            <person name="Rajewski A."/>
            <person name="Carter-House D."/>
            <person name="Stajich J."/>
            <person name="Litt A."/>
        </authorList>
    </citation>
    <scope>NUCLEOTIDE SEQUENCE [LARGE SCALE GENOMIC DNA]</scope>
    <source>
        <strain evidence="1">AR-01</strain>
    </source>
</reference>
<gene>
    <name evidence="1" type="ORF">HAX54_044318</name>
</gene>